<dbReference type="PANTHER" id="PTHR11439">
    <property type="entry name" value="GAG-POL-RELATED RETROTRANSPOSON"/>
    <property type="match status" value="1"/>
</dbReference>
<dbReference type="EMBL" id="CP144693">
    <property type="protein sequence ID" value="WVZ00998.1"/>
    <property type="molecule type" value="Genomic_DNA"/>
</dbReference>
<dbReference type="SUPFAM" id="SSF56672">
    <property type="entry name" value="DNA/RNA polymerases"/>
    <property type="match status" value="1"/>
</dbReference>
<keyword evidence="3" id="KW-1185">Reference proteome</keyword>
<dbReference type="Pfam" id="PF07727">
    <property type="entry name" value="RVT_2"/>
    <property type="match status" value="1"/>
</dbReference>
<dbReference type="InterPro" id="IPR043502">
    <property type="entry name" value="DNA/RNA_pol_sf"/>
</dbReference>
<dbReference type="InterPro" id="IPR013103">
    <property type="entry name" value="RVT_2"/>
</dbReference>
<protein>
    <recommendedName>
        <fullName evidence="1">Reverse transcriptase Ty1/copia-type domain-containing protein</fullName>
    </recommendedName>
</protein>
<dbReference type="PANTHER" id="PTHR11439:SF515">
    <property type="entry name" value="GAG-POL POLYPROTEIN"/>
    <property type="match status" value="1"/>
</dbReference>
<evidence type="ECO:0000313" key="2">
    <source>
        <dbReference type="EMBL" id="WVZ00998.1"/>
    </source>
</evidence>
<organism evidence="2 3">
    <name type="scientific">Vigna mungo</name>
    <name type="common">Black gram</name>
    <name type="synonym">Phaseolus mungo</name>
    <dbReference type="NCBI Taxonomy" id="3915"/>
    <lineage>
        <taxon>Eukaryota</taxon>
        <taxon>Viridiplantae</taxon>
        <taxon>Streptophyta</taxon>
        <taxon>Embryophyta</taxon>
        <taxon>Tracheophyta</taxon>
        <taxon>Spermatophyta</taxon>
        <taxon>Magnoliopsida</taxon>
        <taxon>eudicotyledons</taxon>
        <taxon>Gunneridae</taxon>
        <taxon>Pentapetalae</taxon>
        <taxon>rosids</taxon>
        <taxon>fabids</taxon>
        <taxon>Fabales</taxon>
        <taxon>Fabaceae</taxon>
        <taxon>Papilionoideae</taxon>
        <taxon>50 kb inversion clade</taxon>
        <taxon>NPAAA clade</taxon>
        <taxon>indigoferoid/millettioid clade</taxon>
        <taxon>Phaseoleae</taxon>
        <taxon>Vigna</taxon>
    </lineage>
</organism>
<evidence type="ECO:0000259" key="1">
    <source>
        <dbReference type="Pfam" id="PF07727"/>
    </source>
</evidence>
<gene>
    <name evidence="2" type="ORF">V8G54_027067</name>
</gene>
<accession>A0AAQ3N0P1</accession>
<dbReference type="CDD" id="cd09272">
    <property type="entry name" value="RNase_HI_RT_Ty1"/>
    <property type="match status" value="1"/>
</dbReference>
<dbReference type="AlphaFoldDB" id="A0AAQ3N0P1"/>
<reference evidence="2 3" key="1">
    <citation type="journal article" date="2023" name="Life. Sci Alliance">
        <title>Evolutionary insights into 3D genome organization and epigenetic landscape of Vigna mungo.</title>
        <authorList>
            <person name="Junaid A."/>
            <person name="Singh B."/>
            <person name="Bhatia S."/>
        </authorList>
    </citation>
    <scope>NUCLEOTIDE SEQUENCE [LARGE SCALE GENOMIC DNA]</scope>
    <source>
        <strain evidence="2">Urdbean</strain>
    </source>
</reference>
<dbReference type="Proteomes" id="UP001374535">
    <property type="component" value="Chromosome 8"/>
</dbReference>
<name>A0AAQ3N0P1_VIGMU</name>
<sequence>MQIPLQVEEDCIEIETGINGLDEEGDSIHLALLAGSEPVTVNEALIQPHWKKAMEEELRSIEKNGTWKMVDLPPDKHSIGVKWVFKTKLNPDGTVSKHKARLVAKGFLQQQGIDFEEVHAPVARLETIRLVPLFALDVKSAFLHGPLEEEVYVQQPPGFCNKDDQHKVYRLNKALYGLRQALRAWNKRIDEFFANKGLERCAVEHNLYVKRNDKDDGILVVCLYVDDLLVTGSSMKHVNEFKRMMEAEFDMTDLGRLSYFLGMEFAYTDAGILMHQRKYFLKCFFYLFDHLRIQNLCSLSMTFLVSNAEEENVDGTYYKQLVRSLRFICNRRPDLSFAVGIVSRFMANRKKSHLAAAKRVVRYIKGTAEDGILFPYGMQIGELELIGYTNSDFGGDQTDRKSTSGSIFFVNNAPVSWSSKKQGIVALSSCEAEYVTGCNAVCQGIWLSELLKHIKMVIGKAFILNMDNTLAISLARNAISHGRSKHIDVKFHYLRDVMNKNQVELKFCKTKLQLADLFTKALSQGRLSFLRSKVGVEWAGEIEAKDESFGKSSHMTPIAERGGRQGHVRERNENTRLKDFLWGKNVYKKGN</sequence>
<evidence type="ECO:0000313" key="3">
    <source>
        <dbReference type="Proteomes" id="UP001374535"/>
    </source>
</evidence>
<proteinExistence type="predicted"/>
<feature type="domain" description="Reverse transcriptase Ty1/copia-type" evidence="1">
    <location>
        <begin position="64"/>
        <end position="281"/>
    </location>
</feature>